<sequence length="110" mass="11398">MTALVVGMLFESFAMPLFGALSDRIGRRPVYIGGAIAVIVWAYPFFAMFDSRGSGGSRGGIPVRLTGPSLPASRFLAEGPASRLLAEGSPRADGGLPSDGIGRSRRTLGG</sequence>
<dbReference type="EMBL" id="JAALLH010000001">
    <property type="protein sequence ID" value="NIY67105.1"/>
    <property type="molecule type" value="Genomic_DNA"/>
</dbReference>
<dbReference type="AlphaFoldDB" id="A0A7X5X751"/>
<name>A0A7X5X751_STRMQ</name>
<accession>A0A7X5X751</accession>
<dbReference type="Proteomes" id="UP000536624">
    <property type="component" value="Unassembled WGS sequence"/>
</dbReference>
<organism evidence="3 4">
    <name type="scientific">Streptomyces malaysiensis</name>
    <dbReference type="NCBI Taxonomy" id="92644"/>
    <lineage>
        <taxon>Bacteria</taxon>
        <taxon>Bacillati</taxon>
        <taxon>Actinomycetota</taxon>
        <taxon>Actinomycetes</taxon>
        <taxon>Kitasatosporales</taxon>
        <taxon>Streptomycetaceae</taxon>
        <taxon>Streptomyces</taxon>
        <taxon>Streptomyces violaceusniger group</taxon>
    </lineage>
</organism>
<keyword evidence="2" id="KW-1133">Transmembrane helix</keyword>
<evidence type="ECO:0000256" key="1">
    <source>
        <dbReference type="SAM" id="MobiDB-lite"/>
    </source>
</evidence>
<keyword evidence="2" id="KW-0472">Membrane</keyword>
<evidence type="ECO:0000313" key="4">
    <source>
        <dbReference type="Proteomes" id="UP000536624"/>
    </source>
</evidence>
<keyword evidence="2" id="KW-0812">Transmembrane</keyword>
<dbReference type="SUPFAM" id="SSF103473">
    <property type="entry name" value="MFS general substrate transporter"/>
    <property type="match status" value="1"/>
</dbReference>
<evidence type="ECO:0000313" key="3">
    <source>
        <dbReference type="EMBL" id="NIY67105.1"/>
    </source>
</evidence>
<evidence type="ECO:0000256" key="2">
    <source>
        <dbReference type="SAM" id="Phobius"/>
    </source>
</evidence>
<dbReference type="Gene3D" id="1.20.1250.20">
    <property type="entry name" value="MFS general substrate transporter like domains"/>
    <property type="match status" value="1"/>
</dbReference>
<feature type="region of interest" description="Disordered" evidence="1">
    <location>
        <begin position="85"/>
        <end position="110"/>
    </location>
</feature>
<dbReference type="RefSeq" id="WP_244453146.1">
    <property type="nucleotide sequence ID" value="NZ_JAALLH010000001.1"/>
</dbReference>
<reference evidence="3 4" key="1">
    <citation type="submission" date="2020-02" db="EMBL/GenBank/DDBJ databases">
        <title>Streptomyces malaysiensis DSM14702 (JHCC583434, PFL_A843) Genome sequencing and assembly.</title>
        <authorList>
            <person name="Samborskyy M."/>
        </authorList>
    </citation>
    <scope>NUCLEOTIDE SEQUENCE [LARGE SCALE GENOMIC DNA]</scope>
    <source>
        <strain evidence="3 4">DSM 14702</strain>
    </source>
</reference>
<gene>
    <name evidence="3" type="ORF">SMALB_5148</name>
</gene>
<feature type="transmembrane region" description="Helical" evidence="2">
    <location>
        <begin position="30"/>
        <end position="49"/>
    </location>
</feature>
<protein>
    <submittedName>
        <fullName evidence="3">Major facilitator superfamily transporter</fullName>
    </submittedName>
</protein>
<dbReference type="InterPro" id="IPR036259">
    <property type="entry name" value="MFS_trans_sf"/>
</dbReference>
<proteinExistence type="predicted"/>
<comment type="caution">
    <text evidence="3">The sequence shown here is derived from an EMBL/GenBank/DDBJ whole genome shotgun (WGS) entry which is preliminary data.</text>
</comment>